<dbReference type="EMBL" id="JRPJ02000004">
    <property type="protein sequence ID" value="TLE11713.1"/>
    <property type="molecule type" value="Genomic_DNA"/>
</dbReference>
<dbReference type="AlphaFoldDB" id="A0A4V6I695"/>
<evidence type="ECO:0000313" key="2">
    <source>
        <dbReference type="Proteomes" id="UP000029857"/>
    </source>
</evidence>
<sequence>MVIERKINDRDLDLISITKGENGELFTTYLGKFITQQEAQKRKSFLDNGFKGKEKELLEFLEKEPVNIGDERIAFIPSLDKFFGIPSFNEEYFTEFFIHKHFADSKEPFTSMSLGQKKLEVALDNLDRYIDKLFKDNGHHFGFLINNEKNAASFS</sequence>
<protein>
    <submittedName>
        <fullName evidence="1">Uncharacterized protein</fullName>
    </submittedName>
</protein>
<dbReference type="RefSeq" id="WP_034580226.1">
    <property type="nucleotide sequence ID" value="NZ_CAMCCI010000149.1"/>
</dbReference>
<name>A0A4V6I695_9HELI</name>
<dbReference type="Proteomes" id="UP000029857">
    <property type="component" value="Unassembled WGS sequence"/>
</dbReference>
<proteinExistence type="predicted"/>
<accession>A0A4V6I695</accession>
<evidence type="ECO:0000313" key="1">
    <source>
        <dbReference type="EMBL" id="TLE11713.1"/>
    </source>
</evidence>
<comment type="caution">
    <text evidence="1">The sequence shown here is derived from an EMBL/GenBank/DDBJ whole genome shotgun (WGS) entry which is preliminary data.</text>
</comment>
<reference evidence="1 2" key="1">
    <citation type="journal article" date="2014" name="Genome Announc.">
        <title>Draft genome sequences of eight enterohepatic helicobacter species isolated from both laboratory and wild rodents.</title>
        <authorList>
            <person name="Sheh A."/>
            <person name="Shen Z."/>
            <person name="Fox J.G."/>
        </authorList>
    </citation>
    <scope>NUCLEOTIDE SEQUENCE [LARGE SCALE GENOMIC DNA]</scope>
    <source>
        <strain evidence="1 2">ATCC 49320</strain>
    </source>
</reference>
<gene>
    <name evidence="1" type="ORF">LS79_002350</name>
</gene>
<organism evidence="1 2">
    <name type="scientific">Helicobacter bilis</name>
    <dbReference type="NCBI Taxonomy" id="37372"/>
    <lineage>
        <taxon>Bacteria</taxon>
        <taxon>Pseudomonadati</taxon>
        <taxon>Campylobacterota</taxon>
        <taxon>Epsilonproteobacteria</taxon>
        <taxon>Campylobacterales</taxon>
        <taxon>Helicobacteraceae</taxon>
        <taxon>Helicobacter</taxon>
    </lineage>
</organism>